<protein>
    <recommendedName>
        <fullName evidence="4">Chromo domain-containing protein</fullName>
    </recommendedName>
</protein>
<feature type="compositionally biased region" description="Basic and acidic residues" evidence="1">
    <location>
        <begin position="1424"/>
        <end position="1434"/>
    </location>
</feature>
<feature type="region of interest" description="Disordered" evidence="1">
    <location>
        <begin position="813"/>
        <end position="839"/>
    </location>
</feature>
<feature type="compositionally biased region" description="Basic and acidic residues" evidence="1">
    <location>
        <begin position="1134"/>
        <end position="1154"/>
    </location>
</feature>
<dbReference type="Proteomes" id="UP000024376">
    <property type="component" value="Unassembled WGS sequence"/>
</dbReference>
<organism evidence="2 3">
    <name type="scientific">Hypocrea jecorina (strain ATCC 56765 / BCRC 32924 / NRRL 11460 / Rut C-30)</name>
    <name type="common">Trichoderma reesei</name>
    <dbReference type="NCBI Taxonomy" id="1344414"/>
    <lineage>
        <taxon>Eukaryota</taxon>
        <taxon>Fungi</taxon>
        <taxon>Dikarya</taxon>
        <taxon>Ascomycota</taxon>
        <taxon>Pezizomycotina</taxon>
        <taxon>Sordariomycetes</taxon>
        <taxon>Hypocreomycetidae</taxon>
        <taxon>Hypocreales</taxon>
        <taxon>Hypocreaceae</taxon>
        <taxon>Trichoderma</taxon>
    </lineage>
</organism>
<evidence type="ECO:0000313" key="2">
    <source>
        <dbReference type="EMBL" id="ETR99978.1"/>
    </source>
</evidence>
<evidence type="ECO:0008006" key="4">
    <source>
        <dbReference type="Google" id="ProtNLM"/>
    </source>
</evidence>
<proteinExistence type="predicted"/>
<feature type="region of interest" description="Disordered" evidence="1">
    <location>
        <begin position="635"/>
        <end position="657"/>
    </location>
</feature>
<evidence type="ECO:0000256" key="1">
    <source>
        <dbReference type="SAM" id="MobiDB-lite"/>
    </source>
</evidence>
<feature type="compositionally biased region" description="Low complexity" evidence="1">
    <location>
        <begin position="82"/>
        <end position="98"/>
    </location>
</feature>
<feature type="compositionally biased region" description="Low complexity" evidence="1">
    <location>
        <begin position="569"/>
        <end position="580"/>
    </location>
</feature>
<dbReference type="EMBL" id="KI911154">
    <property type="protein sequence ID" value="ETR99978.1"/>
    <property type="molecule type" value="Genomic_DNA"/>
</dbReference>
<feature type="compositionally biased region" description="Low complexity" evidence="1">
    <location>
        <begin position="183"/>
        <end position="196"/>
    </location>
</feature>
<feature type="compositionally biased region" description="Polar residues" evidence="1">
    <location>
        <begin position="646"/>
        <end position="657"/>
    </location>
</feature>
<feature type="compositionally biased region" description="Low complexity" evidence="1">
    <location>
        <begin position="292"/>
        <end position="304"/>
    </location>
</feature>
<feature type="region of interest" description="Disordered" evidence="1">
    <location>
        <begin position="1357"/>
        <end position="1377"/>
    </location>
</feature>
<feature type="compositionally biased region" description="Low complexity" evidence="1">
    <location>
        <begin position="127"/>
        <end position="146"/>
    </location>
</feature>
<feature type="compositionally biased region" description="Polar residues" evidence="1">
    <location>
        <begin position="311"/>
        <end position="355"/>
    </location>
</feature>
<feature type="compositionally biased region" description="Basic and acidic residues" evidence="1">
    <location>
        <begin position="66"/>
        <end position="81"/>
    </location>
</feature>
<feature type="compositionally biased region" description="Low complexity" evidence="1">
    <location>
        <begin position="209"/>
        <end position="230"/>
    </location>
</feature>
<feature type="compositionally biased region" description="Basic and acidic residues" evidence="1">
    <location>
        <begin position="259"/>
        <end position="270"/>
    </location>
</feature>
<dbReference type="InterPro" id="IPR038609">
    <property type="entry name" value="HDA1_su2/3_sf"/>
</dbReference>
<feature type="compositionally biased region" description="Polar residues" evidence="1">
    <location>
        <begin position="814"/>
        <end position="839"/>
    </location>
</feature>
<feature type="region of interest" description="Disordered" evidence="1">
    <location>
        <begin position="45"/>
        <end position="230"/>
    </location>
</feature>
<feature type="compositionally biased region" description="Polar residues" evidence="1">
    <location>
        <begin position="363"/>
        <end position="380"/>
    </location>
</feature>
<name>A0A024S3T7_HYPJR</name>
<feature type="compositionally biased region" description="Polar residues" evidence="1">
    <location>
        <begin position="388"/>
        <end position="414"/>
    </location>
</feature>
<dbReference type="KEGG" id="trr:M419DRAFT_84762"/>
<dbReference type="Gene3D" id="3.40.50.12360">
    <property type="match status" value="1"/>
</dbReference>
<feature type="compositionally biased region" description="Polar residues" evidence="1">
    <location>
        <begin position="465"/>
        <end position="481"/>
    </location>
</feature>
<sequence>MPSKPRKATSKKSKPPEAEAEFWEITGILAEKTVKKSVKYLVQWQDDPVTGKKFPPEWVSEVTPAAKKEWESIKAERRLQEDQQQAQQQQQQQQQQLERQAEDQAEPGPAPDPEIGPKKQQHHRHQQQQQQQQKQHQQQQQEQQGQPEDQKASSSDSDSDDSQPPRPAQRRRIDQGQKKRPRSASLCSASSLGSRAPPRKVLRSDTGGSLEPPVSLVSSPSIPSPSEVSELPEAVVADLPEVVVSDLHDGVASDLSDEVLSKHNSPDRSRSMVVAIPEPSNLDPADYLSIFGSQSQSSGNSTQQVAERETQGSLLSITQSSQAPAIQGIESQETVGQATVPDSQETSDQSWTQAQVDLLPPSRTLTDPQPQGSLPDSSSRVIPDSLEDPSTTATHQSKATQDRQASSPSKSRNASEAPLQESHETGSSDIPSHQPEQLREATDIHSPSLSESVSHSTPAPRATQLPGSSSSAEAIPTQSDASPRFLTQPPFSLVLEPPQSSVPSRILESPAHPVAEVVSTTTFGTSSASDPGASQAAQIVARVWDPPTQHLGDSPSPSESEQIRHQLEAVAVPSQPVAPAGLTRHPRATATPPTKHSTPLSLYKRRRMENETPEQAAERRRSTLDAELSQIFRFDDDDDDKAPSAHATSQPTAQQVQHDQVLANENVEHVAPADERSAPHAHTELPMHSTDMHHAVELPSSQGHDQHESMGPVTANAAVVVPEIQGVAALDTAAESQTPTPHQPVAAELADIFGSAFVGADLEPPPTTAPDYIHAEPSTVSLADISRQPEPAYRDVPLMSFINPEETLMHESFTDTAPSEQVQAEHSPSESSASFTEQPSAVKEHVVTLPYQASLREKYDTIIVAYKNSIKEFNRSFSDEDYSEPDQSLVARIDELFNSLLNLCDYPGDAVGSDLEKLSPEDQARYCCDANPKFNFLRELLRGVENHLNILIVARSPDLLRLLGHLAWAVKMPFTCKATGHVDPGDSGFRMVLALPTEFVDARKFDVVIGYDHSFRHSAVAQGLSTHSSSGRHPLVLQLVTTHSIEHIDLHIPDDLTLLERKSVLVSAIVRARQLVERPDPNQPEPHEIAAQIIEYLSSDEEPFLWEPTPVPENILDVYVHSQSRSQLPTTAQRDLEIGRKRKHNESDDSENKRARVLSANEVVSAIGTGLPPVSDEVKALLKYATPRADTSRPQVLINVPHTALQVLAEKFSDYEHRLEASNRDAEYRAVITSLEKRVKEYERSTHIIYETERVALQDRSRFEGEKRKIEAAMQSAAAQAEREAEKARRKISELETTVARLTQDPNASDPQDTPLARSEKLLQEAQAKIAMLEKRLENAHKEADYIRSTYQDAASRASELQAENNQLRKQNEDLSEKAAENSVRIHEIQERNTAHIYLQQIAELKAQIQSRDMELERAREELRQLKNGRRETRQSSVPRSPRMGMMSPRTIARGYGGPSSRGASPAASGDGMQFYGQQSGNGRWDHLRG</sequence>
<feature type="compositionally biased region" description="Polar residues" evidence="1">
    <location>
        <begin position="1124"/>
        <end position="1133"/>
    </location>
</feature>
<feature type="region of interest" description="Disordered" evidence="1">
    <location>
        <begin position="1424"/>
        <end position="1490"/>
    </location>
</feature>
<gene>
    <name evidence="2" type="ORF">M419DRAFT_84762</name>
</gene>
<evidence type="ECO:0000313" key="3">
    <source>
        <dbReference type="Proteomes" id="UP000024376"/>
    </source>
</evidence>
<feature type="region of interest" description="Disordered" evidence="1">
    <location>
        <begin position="542"/>
        <end position="623"/>
    </location>
</feature>
<dbReference type="HOGENOM" id="CLU_004717_0_0_1"/>
<feature type="compositionally biased region" description="Low complexity" evidence="1">
    <location>
        <begin position="1461"/>
        <end position="1470"/>
    </location>
</feature>
<accession>A0A024S3T7</accession>
<feature type="compositionally biased region" description="Low complexity" evidence="1">
    <location>
        <begin position="446"/>
        <end position="456"/>
    </location>
</feature>
<feature type="region of interest" description="Disordered" evidence="1">
    <location>
        <begin position="251"/>
        <end position="506"/>
    </location>
</feature>
<reference evidence="3" key="1">
    <citation type="journal article" date="2013" name="Ind. Biotechnol.">
        <title>Comparative genomics analysis of Trichoderma reesei strains.</title>
        <authorList>
            <person name="Koike H."/>
            <person name="Aerts A."/>
            <person name="LaButti K."/>
            <person name="Grigoriev I.V."/>
            <person name="Baker S.E."/>
        </authorList>
    </citation>
    <scope>NUCLEOTIDE SEQUENCE [LARGE SCALE GENOMIC DNA]</scope>
    <source>
        <strain evidence="3">ATCC 56765 / BCRC 32924 / NRRL 11460 / Rut C-30</strain>
    </source>
</reference>
<feature type="region of interest" description="Disordered" evidence="1">
    <location>
        <begin position="1124"/>
        <end position="1154"/>
    </location>
</feature>
<dbReference type="OrthoDB" id="3647690at2759"/>